<dbReference type="OrthoDB" id="255953at2"/>
<gene>
    <name evidence="2" type="ORF">RG47T_3565</name>
</gene>
<dbReference type="RefSeq" id="WP_074490648.1">
    <property type="nucleotide sequence ID" value="NZ_FPAM01000010.1"/>
</dbReference>
<protein>
    <recommendedName>
        <fullName evidence="1">HNH endonuclease 5 domain-containing protein</fullName>
    </recommendedName>
</protein>
<comment type="caution">
    <text evidence="2">The sequence shown here is derived from an EMBL/GenBank/DDBJ whole genome shotgun (WGS) entry which is preliminary data.</text>
</comment>
<dbReference type="Proteomes" id="UP000186720">
    <property type="component" value="Unassembled WGS sequence"/>
</dbReference>
<reference evidence="2 3" key="1">
    <citation type="submission" date="2016-11" db="EMBL/GenBank/DDBJ databases">
        <title>Whole Genome Sequencing of Mucilaginibacter polytrichastri RG4-7(T) isolated from the moss sample.</title>
        <authorList>
            <person name="Li Y."/>
        </authorList>
    </citation>
    <scope>NUCLEOTIDE SEQUENCE [LARGE SCALE GENOMIC DNA]</scope>
    <source>
        <strain evidence="2 3">RG4-7</strain>
    </source>
</reference>
<feature type="domain" description="HNH endonuclease 5" evidence="1">
    <location>
        <begin position="50"/>
        <end position="94"/>
    </location>
</feature>
<evidence type="ECO:0000313" key="2">
    <source>
        <dbReference type="EMBL" id="OKS88101.1"/>
    </source>
</evidence>
<accession>A0A1Q6A289</accession>
<dbReference type="STRING" id="1302689.RG47T_3565"/>
<name>A0A1Q6A289_9SPHI</name>
<proteinExistence type="predicted"/>
<organism evidence="2 3">
    <name type="scientific">Mucilaginibacter polytrichastri</name>
    <dbReference type="NCBI Taxonomy" id="1302689"/>
    <lineage>
        <taxon>Bacteria</taxon>
        <taxon>Pseudomonadati</taxon>
        <taxon>Bacteroidota</taxon>
        <taxon>Sphingobacteriia</taxon>
        <taxon>Sphingobacteriales</taxon>
        <taxon>Sphingobacteriaceae</taxon>
        <taxon>Mucilaginibacter</taxon>
    </lineage>
</organism>
<dbReference type="EMBL" id="MPPL01000001">
    <property type="protein sequence ID" value="OKS88101.1"/>
    <property type="molecule type" value="Genomic_DNA"/>
</dbReference>
<evidence type="ECO:0000259" key="1">
    <source>
        <dbReference type="Pfam" id="PF14279"/>
    </source>
</evidence>
<keyword evidence="3" id="KW-1185">Reference proteome</keyword>
<sequence length="377" mass="42695">MAGSKDPNIFTFQNTEEQLNQFLDAYHPELIMIPPDEPMRNFKARNLRVCRFCNAPAGTKKFKKVAHVIPESLGNKYLHSDFECDDCNALFGENENDLANWLGIARSILGTTGKNGIPTFKSANDLITARLVDFFSGKATKISTPGVGTDAINFDPKTGRTVIKYTKKPYSPIRVYKALLKMGLSMIPNEEVEQYRPAFKYLFNPAPNGLFDEFAKIMRHLLPMEHRFIKPAGMLYRKNDPAAKLPRHVFVLYYETYIYAFPLPFNELDWNAGLYKDLEMGCLFPPPIVFHPPHELSVAFSHNVNLSRYEKVVGEEDAVSFEMKLEDLKNMTSFDPKTGISKHGIVDPGEIVGMFIAPAGTTLDTTKTYENPFLKNE</sequence>
<dbReference type="Pfam" id="PF14279">
    <property type="entry name" value="HNH_5"/>
    <property type="match status" value="1"/>
</dbReference>
<dbReference type="AlphaFoldDB" id="A0A1Q6A289"/>
<evidence type="ECO:0000313" key="3">
    <source>
        <dbReference type="Proteomes" id="UP000186720"/>
    </source>
</evidence>
<dbReference type="InterPro" id="IPR029471">
    <property type="entry name" value="HNH_5"/>
</dbReference>